<dbReference type="RefSeq" id="WP_213413860.1">
    <property type="nucleotide sequence ID" value="NZ_BOVK01000068.1"/>
</dbReference>
<feature type="compositionally biased region" description="Polar residues" evidence="3">
    <location>
        <begin position="24"/>
        <end position="39"/>
    </location>
</feature>
<dbReference type="GO" id="GO:0016020">
    <property type="term" value="C:membrane"/>
    <property type="evidence" value="ECO:0007669"/>
    <property type="project" value="TreeGrafter"/>
</dbReference>
<proteinExistence type="predicted"/>
<dbReference type="AlphaFoldDB" id="A0A8J4H590"/>
<dbReference type="GO" id="GO:0005975">
    <property type="term" value="P:carbohydrate metabolic process"/>
    <property type="evidence" value="ECO:0007669"/>
    <property type="project" value="InterPro"/>
</dbReference>
<feature type="signal peptide" evidence="4">
    <location>
        <begin position="1"/>
        <end position="21"/>
    </location>
</feature>
<keyword evidence="1" id="KW-0479">Metal-binding</keyword>
<evidence type="ECO:0000256" key="4">
    <source>
        <dbReference type="SAM" id="SignalP"/>
    </source>
</evidence>
<dbReference type="InterPro" id="IPR011330">
    <property type="entry name" value="Glyco_hydro/deAcase_b/a-brl"/>
</dbReference>
<organism evidence="6 7">
    <name type="scientific">Xylanibacillus composti</name>
    <dbReference type="NCBI Taxonomy" id="1572762"/>
    <lineage>
        <taxon>Bacteria</taxon>
        <taxon>Bacillati</taxon>
        <taxon>Bacillota</taxon>
        <taxon>Bacilli</taxon>
        <taxon>Bacillales</taxon>
        <taxon>Paenibacillaceae</taxon>
        <taxon>Xylanibacillus</taxon>
    </lineage>
</organism>
<dbReference type="EMBL" id="BOVK01000068">
    <property type="protein sequence ID" value="GIQ71054.1"/>
    <property type="molecule type" value="Genomic_DNA"/>
</dbReference>
<dbReference type="Gene3D" id="3.20.20.370">
    <property type="entry name" value="Glycoside hydrolase/deacetylase"/>
    <property type="match status" value="1"/>
</dbReference>
<dbReference type="CDD" id="cd10917">
    <property type="entry name" value="CE4_NodB_like_6s_7s"/>
    <property type="match status" value="1"/>
</dbReference>
<dbReference type="PANTHER" id="PTHR10587">
    <property type="entry name" value="GLYCOSYL TRANSFERASE-RELATED"/>
    <property type="match status" value="1"/>
</dbReference>
<feature type="domain" description="NodB homology" evidence="5">
    <location>
        <begin position="108"/>
        <end position="287"/>
    </location>
</feature>
<reference evidence="6" key="1">
    <citation type="submission" date="2021-04" db="EMBL/GenBank/DDBJ databases">
        <title>Draft genome sequence of Xylanibacillus composti strain K13.</title>
        <authorList>
            <person name="Uke A."/>
            <person name="Chhe C."/>
            <person name="Baramee S."/>
            <person name="Kosugi A."/>
        </authorList>
    </citation>
    <scope>NUCLEOTIDE SEQUENCE</scope>
    <source>
        <strain evidence="6">K13</strain>
    </source>
</reference>
<evidence type="ECO:0000313" key="7">
    <source>
        <dbReference type="Proteomes" id="UP000677918"/>
    </source>
</evidence>
<dbReference type="InterPro" id="IPR002509">
    <property type="entry name" value="NODB_dom"/>
</dbReference>
<feature type="region of interest" description="Disordered" evidence="3">
    <location>
        <begin position="22"/>
        <end position="82"/>
    </location>
</feature>
<keyword evidence="2" id="KW-0378">Hydrolase</keyword>
<evidence type="ECO:0000259" key="5">
    <source>
        <dbReference type="PROSITE" id="PS51677"/>
    </source>
</evidence>
<evidence type="ECO:0000256" key="3">
    <source>
        <dbReference type="SAM" id="MobiDB-lite"/>
    </source>
</evidence>
<dbReference type="PROSITE" id="PS51677">
    <property type="entry name" value="NODB"/>
    <property type="match status" value="1"/>
</dbReference>
<comment type="caution">
    <text evidence="6">The sequence shown here is derived from an EMBL/GenBank/DDBJ whole genome shotgun (WGS) entry which is preliminary data.</text>
</comment>
<sequence>MNRIGRACALLLLASALTACAASPTNAPDQSASGGSVSSPGEAIPNDADGESAGSDISSEDEPGQQEQNAAERPAAEDAVLPDEAPAADYYMNSVYRIVPKEDGVENKVVLLTFDDGPKEQAMITSMIDTLAKHDAKAIFFVNGFRVEKQPELLVQLHEAGHAIGNHSWDHIELGKATDEEINRQLEDVQSIVQETIGSAPKFFRPPFASSNDYVRQKAKEEGMLFMTWSNGSLDWDRNHQTPEAVVNNVLEQLHPGANILMHELEWTAEALDTLLTRLTEEGYTFLDPRAIDIDYVPGT</sequence>
<accession>A0A8J4H590</accession>
<dbReference type="InterPro" id="IPR050248">
    <property type="entry name" value="Polysacc_deacetylase_ArnD"/>
</dbReference>
<gene>
    <name evidence="6" type="ORF">XYCOK13_38780</name>
</gene>
<dbReference type="PANTHER" id="PTHR10587:SF133">
    <property type="entry name" value="CHITIN DEACETYLASE 1-RELATED"/>
    <property type="match status" value="1"/>
</dbReference>
<evidence type="ECO:0000256" key="1">
    <source>
        <dbReference type="ARBA" id="ARBA00022723"/>
    </source>
</evidence>
<feature type="chain" id="PRO_5035150708" description="NodB homology domain-containing protein" evidence="4">
    <location>
        <begin position="22"/>
        <end position="300"/>
    </location>
</feature>
<evidence type="ECO:0000313" key="6">
    <source>
        <dbReference type="EMBL" id="GIQ71054.1"/>
    </source>
</evidence>
<dbReference type="PROSITE" id="PS51257">
    <property type="entry name" value="PROKAR_LIPOPROTEIN"/>
    <property type="match status" value="1"/>
</dbReference>
<dbReference type="SUPFAM" id="SSF88713">
    <property type="entry name" value="Glycoside hydrolase/deacetylase"/>
    <property type="match status" value="1"/>
</dbReference>
<protein>
    <recommendedName>
        <fullName evidence="5">NodB homology domain-containing protein</fullName>
    </recommendedName>
</protein>
<evidence type="ECO:0000256" key="2">
    <source>
        <dbReference type="ARBA" id="ARBA00022801"/>
    </source>
</evidence>
<dbReference type="GO" id="GO:0046872">
    <property type="term" value="F:metal ion binding"/>
    <property type="evidence" value="ECO:0007669"/>
    <property type="project" value="UniProtKB-KW"/>
</dbReference>
<keyword evidence="7" id="KW-1185">Reference proteome</keyword>
<dbReference type="GO" id="GO:0016810">
    <property type="term" value="F:hydrolase activity, acting on carbon-nitrogen (but not peptide) bonds"/>
    <property type="evidence" value="ECO:0007669"/>
    <property type="project" value="InterPro"/>
</dbReference>
<dbReference type="Proteomes" id="UP000677918">
    <property type="component" value="Unassembled WGS sequence"/>
</dbReference>
<keyword evidence="4" id="KW-0732">Signal</keyword>
<name>A0A8J4H590_9BACL</name>
<dbReference type="Pfam" id="PF01522">
    <property type="entry name" value="Polysacc_deac_1"/>
    <property type="match status" value="1"/>
</dbReference>